<dbReference type="EMBL" id="CARXXK010001250">
    <property type="protein sequence ID" value="CAI6374933.1"/>
    <property type="molecule type" value="Genomic_DNA"/>
</dbReference>
<comment type="caution">
    <text evidence="1">The sequence shown here is derived from an EMBL/GenBank/DDBJ whole genome shotgun (WGS) entry which is preliminary data.</text>
</comment>
<dbReference type="Proteomes" id="UP001160148">
    <property type="component" value="Unassembled WGS sequence"/>
</dbReference>
<evidence type="ECO:0000313" key="1">
    <source>
        <dbReference type="EMBL" id="CAI6374933.1"/>
    </source>
</evidence>
<organism evidence="1 2">
    <name type="scientific">Macrosiphum euphorbiae</name>
    <name type="common">potato aphid</name>
    <dbReference type="NCBI Taxonomy" id="13131"/>
    <lineage>
        <taxon>Eukaryota</taxon>
        <taxon>Metazoa</taxon>
        <taxon>Ecdysozoa</taxon>
        <taxon>Arthropoda</taxon>
        <taxon>Hexapoda</taxon>
        <taxon>Insecta</taxon>
        <taxon>Pterygota</taxon>
        <taxon>Neoptera</taxon>
        <taxon>Paraneoptera</taxon>
        <taxon>Hemiptera</taxon>
        <taxon>Sternorrhyncha</taxon>
        <taxon>Aphidomorpha</taxon>
        <taxon>Aphidoidea</taxon>
        <taxon>Aphididae</taxon>
        <taxon>Macrosiphini</taxon>
        <taxon>Macrosiphum</taxon>
    </lineage>
</organism>
<keyword evidence="2" id="KW-1185">Reference proteome</keyword>
<evidence type="ECO:0000313" key="2">
    <source>
        <dbReference type="Proteomes" id="UP001160148"/>
    </source>
</evidence>
<dbReference type="AlphaFoldDB" id="A0AAV0Y2E9"/>
<proteinExistence type="predicted"/>
<reference evidence="1 2" key="1">
    <citation type="submission" date="2023-01" db="EMBL/GenBank/DDBJ databases">
        <authorList>
            <person name="Whitehead M."/>
        </authorList>
    </citation>
    <scope>NUCLEOTIDE SEQUENCE [LARGE SCALE GENOMIC DNA]</scope>
</reference>
<sequence length="138" mass="15514">MVYVHFSRPSNNAKLIEVQSKLGLKKGNVLRICDTRWVFSVKIQNCAFFIGVTLLKDILGIINIISVTLQSKNATLGKAKSIINGSIQSIEKLRSDIEFSTFWQKITSLAEENDITLEVPHKGSLKKVYLWLAPLIIL</sequence>
<protein>
    <submittedName>
        <fullName evidence="1">Uncharacterized protein</fullName>
    </submittedName>
</protein>
<accession>A0AAV0Y2E9</accession>
<gene>
    <name evidence="1" type="ORF">MEUPH1_LOCUS28503</name>
</gene>
<name>A0AAV0Y2E9_9HEMI</name>